<dbReference type="InterPro" id="IPR036990">
    <property type="entry name" value="M14A-like_propep"/>
</dbReference>
<proteinExistence type="predicted"/>
<protein>
    <submittedName>
        <fullName evidence="5">Carboxypeptidase activation peptide domain-containing protein</fullName>
    </submittedName>
</protein>
<organism evidence="4 5">
    <name type="scientific">Romanomermis culicivorax</name>
    <name type="common">Nematode worm</name>
    <dbReference type="NCBI Taxonomy" id="13658"/>
    <lineage>
        <taxon>Eukaryota</taxon>
        <taxon>Metazoa</taxon>
        <taxon>Ecdysozoa</taxon>
        <taxon>Nematoda</taxon>
        <taxon>Enoplea</taxon>
        <taxon>Dorylaimia</taxon>
        <taxon>Mermithida</taxon>
        <taxon>Mermithoidea</taxon>
        <taxon>Mermithidae</taxon>
        <taxon>Romanomermis</taxon>
    </lineage>
</organism>
<dbReference type="InterPro" id="IPR003146">
    <property type="entry name" value="M14A_act_pep"/>
</dbReference>
<evidence type="ECO:0000256" key="1">
    <source>
        <dbReference type="ARBA" id="ARBA00022723"/>
    </source>
</evidence>
<evidence type="ECO:0000256" key="2">
    <source>
        <dbReference type="ARBA" id="ARBA00022833"/>
    </source>
</evidence>
<dbReference type="Pfam" id="PF02244">
    <property type="entry name" value="Propep_M14"/>
    <property type="match status" value="1"/>
</dbReference>
<evidence type="ECO:0000313" key="4">
    <source>
        <dbReference type="Proteomes" id="UP000887565"/>
    </source>
</evidence>
<keyword evidence="1" id="KW-0479">Metal-binding</keyword>
<dbReference type="AlphaFoldDB" id="A0A915I7B9"/>
<evidence type="ECO:0000313" key="5">
    <source>
        <dbReference type="WBParaSite" id="nRc.2.0.1.t10045-RA"/>
    </source>
</evidence>
<accession>A0A915I7B9</accession>
<reference evidence="5" key="1">
    <citation type="submission" date="2022-11" db="UniProtKB">
        <authorList>
            <consortium name="WormBaseParasite"/>
        </authorList>
    </citation>
    <scope>IDENTIFICATION</scope>
</reference>
<dbReference type="SUPFAM" id="SSF54897">
    <property type="entry name" value="Protease propeptides/inhibitors"/>
    <property type="match status" value="1"/>
</dbReference>
<dbReference type="WBParaSite" id="nRc.2.0.1.t10045-RA">
    <property type="protein sequence ID" value="nRc.2.0.1.t10045-RA"/>
    <property type="gene ID" value="nRc.2.0.1.g10045"/>
</dbReference>
<evidence type="ECO:0000259" key="3">
    <source>
        <dbReference type="Pfam" id="PF02244"/>
    </source>
</evidence>
<dbReference type="Gene3D" id="3.30.70.340">
    <property type="entry name" value="Metallocarboxypeptidase-like"/>
    <property type="match status" value="1"/>
</dbReference>
<feature type="domain" description="Carboxypeptidase activation peptide" evidence="3">
    <location>
        <begin position="23"/>
        <end position="93"/>
    </location>
</feature>
<dbReference type="Proteomes" id="UP000887565">
    <property type="component" value="Unplaced"/>
</dbReference>
<keyword evidence="2" id="KW-0862">Zinc</keyword>
<name>A0A915I7B9_ROMCU</name>
<dbReference type="GO" id="GO:0046872">
    <property type="term" value="F:metal ion binding"/>
    <property type="evidence" value="ECO:0007669"/>
    <property type="project" value="UniProtKB-KW"/>
</dbReference>
<keyword evidence="4" id="KW-1185">Reference proteome</keyword>
<sequence>MLLVDRLLADSSYCSYDSMKVIRFMPQNNDHVNVLKKLVFEVGYQIDAWVKPTVPFAPVLLAAKSEIARYLKAVANNWTMPYEVVVHNVQHTIIKLDRNKTVSTGPKYTASDEINTYDHGKYHDINEVNSFMEALVHSCKRFGILCFTEPVGYTAERKLINAVRNSVPFVFIPEMLRMPILFVINQ</sequence>